<evidence type="ECO:0000256" key="1">
    <source>
        <dbReference type="ARBA" id="ARBA00007430"/>
    </source>
</evidence>
<dbReference type="InterPro" id="IPR051203">
    <property type="entry name" value="Polysaccharide_Synthase-Rel"/>
</dbReference>
<dbReference type="InterPro" id="IPR003362">
    <property type="entry name" value="Bact_transf"/>
</dbReference>
<dbReference type="AlphaFoldDB" id="A0A538SBL1"/>
<dbReference type="Gene3D" id="3.40.50.720">
    <property type="entry name" value="NAD(P)-binding Rossmann-like Domain"/>
    <property type="match status" value="2"/>
</dbReference>
<accession>A0A538SBL1</accession>
<name>A0A538SBL1_UNCEI</name>
<evidence type="ECO:0000259" key="3">
    <source>
        <dbReference type="Pfam" id="PF02397"/>
    </source>
</evidence>
<dbReference type="PANTHER" id="PTHR43318:SF1">
    <property type="entry name" value="POLYSACCHARIDE BIOSYNTHESIS PROTEIN EPSC-RELATED"/>
    <property type="match status" value="1"/>
</dbReference>
<dbReference type="CDD" id="cd05237">
    <property type="entry name" value="UDP_invert_4-6DH_SDR_e"/>
    <property type="match status" value="1"/>
</dbReference>
<comment type="similarity">
    <text evidence="1">Belongs to the polysaccharide synthase family.</text>
</comment>
<evidence type="ECO:0000256" key="2">
    <source>
        <dbReference type="SAM" id="MobiDB-lite"/>
    </source>
</evidence>
<feature type="domain" description="Bacterial sugar transferase" evidence="3">
    <location>
        <begin position="439"/>
        <end position="628"/>
    </location>
</feature>
<feature type="compositionally biased region" description="Low complexity" evidence="2">
    <location>
        <begin position="650"/>
        <end position="662"/>
    </location>
</feature>
<feature type="domain" description="Polysaccharide biosynthesis protein CapD-like" evidence="4">
    <location>
        <begin position="75"/>
        <end position="356"/>
    </location>
</feature>
<proteinExistence type="inferred from homology"/>
<feature type="compositionally biased region" description="Basic and acidic residues" evidence="2">
    <location>
        <begin position="486"/>
        <end position="495"/>
    </location>
</feature>
<organism evidence="5 6">
    <name type="scientific">Eiseniibacteriota bacterium</name>
    <dbReference type="NCBI Taxonomy" id="2212470"/>
    <lineage>
        <taxon>Bacteria</taxon>
        <taxon>Candidatus Eiseniibacteriota</taxon>
    </lineage>
</organism>
<dbReference type="InterPro" id="IPR036291">
    <property type="entry name" value="NAD(P)-bd_dom_sf"/>
</dbReference>
<dbReference type="PANTHER" id="PTHR43318">
    <property type="entry name" value="UDP-N-ACETYLGLUCOSAMINE 4,6-DEHYDRATASE"/>
    <property type="match status" value="1"/>
</dbReference>
<gene>
    <name evidence="5" type="ORF">E6K73_11275</name>
</gene>
<dbReference type="Proteomes" id="UP000320184">
    <property type="component" value="Unassembled WGS sequence"/>
</dbReference>
<reference evidence="5 6" key="1">
    <citation type="journal article" date="2019" name="Nat. Microbiol.">
        <title>Mediterranean grassland soil C-N compound turnover is dependent on rainfall and depth, and is mediated by genomically divergent microorganisms.</title>
        <authorList>
            <person name="Diamond S."/>
            <person name="Andeer P.F."/>
            <person name="Li Z."/>
            <person name="Crits-Christoph A."/>
            <person name="Burstein D."/>
            <person name="Anantharaman K."/>
            <person name="Lane K.R."/>
            <person name="Thomas B.C."/>
            <person name="Pan C."/>
            <person name="Northen T.R."/>
            <person name="Banfield J.F."/>
        </authorList>
    </citation>
    <scope>NUCLEOTIDE SEQUENCE [LARGE SCALE GENOMIC DNA]</scope>
    <source>
        <strain evidence="5">WS_3</strain>
    </source>
</reference>
<dbReference type="InterPro" id="IPR003869">
    <property type="entry name" value="Polysac_CapD-like"/>
</dbReference>
<dbReference type="SUPFAM" id="SSF51735">
    <property type="entry name" value="NAD(P)-binding Rossmann-fold domains"/>
    <property type="match status" value="1"/>
</dbReference>
<feature type="region of interest" description="Disordered" evidence="2">
    <location>
        <begin position="473"/>
        <end position="495"/>
    </location>
</feature>
<sequence>MISDPDMPAKVVREIASFCAQANVRVKTLQGLADHQAGRTALSQMRDMRIEDLLGRQPVHLDLNEVRGLLRGQCVLVTGAGGSIGSELARQIASFVPAELVLLDHAENGLYYVHNELAALHPGVPVHPVICDVKDAEGVERVLARFRPSVVFHAAAHKHVPLLEANPREAVLNNVVGTRHLVRAADRHGVSKFVLISTDKAVNPTSVMGASKRVCEMLLQSRSQRSRTRFVAVRFGNVLGSDGSVIPLFQRQLERGGPITVTHPEARRYFMTIPEAVRLVLQAAAMGRGGDVLLLDMGEQVRIVDLARQLIRMAGLHEGEDIEIVFTGLRPGEKLCEELHSDTERTRITRHERILVWELDARDEESLLNEVTELEALAHEGNPGAIKRQLRRLVPEYAEPSHEVLEAAPKTPVVELPAATAPRAGVPSQTWQATTRSLVESFVASLLVAISLPIWVALWIEARSSGHKSPLIRENRIGASRRRDQRRSTPTEMPIERRSIERRTQDLKGVAIRCARFRVDLGPVGRWVAHHHLETLPWLLNVMRCEMALVGPRPEREEQVLRWRLLLPSYDRRFSVLPGVTGLAQISGLPDADAEGITRRLHYDLHYVEHRSLLLDLRTMTRTAALVLRAEDPPPMRPMLAATPLEERASAPAAGDEASAQSRPAPYPSSSATAVKGVTR</sequence>
<dbReference type="Pfam" id="PF02397">
    <property type="entry name" value="Bac_transf"/>
    <property type="match status" value="1"/>
</dbReference>
<comment type="caution">
    <text evidence="5">The sequence shown here is derived from an EMBL/GenBank/DDBJ whole genome shotgun (WGS) entry which is preliminary data.</text>
</comment>
<feature type="region of interest" description="Disordered" evidence="2">
    <location>
        <begin position="633"/>
        <end position="680"/>
    </location>
</feature>
<dbReference type="EMBL" id="VBOT01000134">
    <property type="protein sequence ID" value="TMQ48765.1"/>
    <property type="molecule type" value="Genomic_DNA"/>
</dbReference>
<protein>
    <submittedName>
        <fullName evidence="5">SDR family NAD(P)-dependent oxidoreductase</fullName>
    </submittedName>
</protein>
<dbReference type="Pfam" id="PF02719">
    <property type="entry name" value="Polysacc_synt_2"/>
    <property type="match status" value="1"/>
</dbReference>
<evidence type="ECO:0000313" key="6">
    <source>
        <dbReference type="Proteomes" id="UP000320184"/>
    </source>
</evidence>
<evidence type="ECO:0000259" key="4">
    <source>
        <dbReference type="Pfam" id="PF02719"/>
    </source>
</evidence>
<evidence type="ECO:0000313" key="5">
    <source>
        <dbReference type="EMBL" id="TMQ48765.1"/>
    </source>
</evidence>